<evidence type="ECO:0000259" key="8">
    <source>
        <dbReference type="Pfam" id="PF25967"/>
    </source>
</evidence>
<evidence type="ECO:0000313" key="9">
    <source>
        <dbReference type="EMBL" id="MBK1629899.1"/>
    </source>
</evidence>
<comment type="subcellular location">
    <subcellularLocation>
        <location evidence="1">Cell envelope</location>
    </subcellularLocation>
</comment>
<dbReference type="PANTHER" id="PTHR30469">
    <property type="entry name" value="MULTIDRUG RESISTANCE PROTEIN MDTA"/>
    <property type="match status" value="1"/>
</dbReference>
<organism evidence="9 10">
    <name type="scientific">Thiohalocapsa halophila</name>
    <dbReference type="NCBI Taxonomy" id="69359"/>
    <lineage>
        <taxon>Bacteria</taxon>
        <taxon>Pseudomonadati</taxon>
        <taxon>Pseudomonadota</taxon>
        <taxon>Gammaproteobacteria</taxon>
        <taxon>Chromatiales</taxon>
        <taxon>Chromatiaceae</taxon>
        <taxon>Thiohalocapsa</taxon>
    </lineage>
</organism>
<dbReference type="SUPFAM" id="SSF111369">
    <property type="entry name" value="HlyD-like secretion proteins"/>
    <property type="match status" value="1"/>
</dbReference>
<keyword evidence="10" id="KW-1185">Reference proteome</keyword>
<dbReference type="InterPro" id="IPR058625">
    <property type="entry name" value="MdtA-like_BSH"/>
</dbReference>
<name>A0ABS1CDD6_9GAMM</name>
<feature type="compositionally biased region" description="Low complexity" evidence="5">
    <location>
        <begin position="415"/>
        <end position="425"/>
    </location>
</feature>
<sequence>MSNANQSASGKPARLLTLGLLLLALAAALGLGWLYRAELMMLIAGGGPPGQRGRPPPLVETEPVRQRRVEQRITATGTLTAPESVTVTARSRGRVAEVLFEEGNRVSTGDPLLRLERERAAARVDEAEAQLAEARRDLNRLRELKQNDFVSASDLEQAEAAAESAAAALAVAEEDLEDRVVDAPFTGVVGRRLVSPGALLEPGTPVADLRRSDPLDLLLDVPETALARIAKGQRVQATTPAYPERTFSGEVTFVGTQVDPQLRTLPVEATFANPEGALKPGMFLQAALLSGEQSLLTVPEAAVIARGPTEHLFVLESPPTAAAAGSAAGASAGSPEPNTASPPPAAAPGEPQADGAGPEPPKVRRRTVQTGLRRDGWVAVTDGVSAGEQVVVSGLQGLRDGAAVRTGPPPGAGAGNPNKAPQAQP</sequence>
<keyword evidence="4" id="KW-0175">Coiled coil</keyword>
<evidence type="ECO:0000256" key="4">
    <source>
        <dbReference type="SAM" id="Coils"/>
    </source>
</evidence>
<feature type="domain" description="Multidrug resistance protein MdtA-like barrel-sandwich hybrid" evidence="6">
    <location>
        <begin position="84"/>
        <end position="204"/>
    </location>
</feature>
<dbReference type="NCBIfam" id="TIGR01730">
    <property type="entry name" value="RND_mfp"/>
    <property type="match status" value="1"/>
</dbReference>
<dbReference type="InterPro" id="IPR058792">
    <property type="entry name" value="Beta-barrel_RND_2"/>
</dbReference>
<feature type="region of interest" description="Disordered" evidence="5">
    <location>
        <begin position="324"/>
        <end position="376"/>
    </location>
</feature>
<keyword evidence="3" id="KW-0813">Transport</keyword>
<dbReference type="Gene3D" id="2.40.420.20">
    <property type="match status" value="1"/>
</dbReference>
<feature type="domain" description="Multidrug resistance protein MdtA-like C-terminal permuted SH3" evidence="8">
    <location>
        <begin position="362"/>
        <end position="396"/>
    </location>
</feature>
<evidence type="ECO:0000256" key="1">
    <source>
        <dbReference type="ARBA" id="ARBA00004196"/>
    </source>
</evidence>
<evidence type="ECO:0000256" key="5">
    <source>
        <dbReference type="SAM" id="MobiDB-lite"/>
    </source>
</evidence>
<evidence type="ECO:0008006" key="11">
    <source>
        <dbReference type="Google" id="ProtNLM"/>
    </source>
</evidence>
<evidence type="ECO:0000259" key="6">
    <source>
        <dbReference type="Pfam" id="PF25917"/>
    </source>
</evidence>
<feature type="compositionally biased region" description="Low complexity" evidence="5">
    <location>
        <begin position="324"/>
        <end position="339"/>
    </location>
</feature>
<dbReference type="EMBL" id="NRRV01000006">
    <property type="protein sequence ID" value="MBK1629899.1"/>
    <property type="molecule type" value="Genomic_DNA"/>
</dbReference>
<evidence type="ECO:0000256" key="3">
    <source>
        <dbReference type="ARBA" id="ARBA00022448"/>
    </source>
</evidence>
<comment type="caution">
    <text evidence="9">The sequence shown here is derived from an EMBL/GenBank/DDBJ whole genome shotgun (WGS) entry which is preliminary data.</text>
</comment>
<dbReference type="Proteomes" id="UP000748752">
    <property type="component" value="Unassembled WGS sequence"/>
</dbReference>
<evidence type="ECO:0000313" key="10">
    <source>
        <dbReference type="Proteomes" id="UP000748752"/>
    </source>
</evidence>
<feature type="compositionally biased region" description="Low complexity" evidence="5">
    <location>
        <begin position="347"/>
        <end position="357"/>
    </location>
</feature>
<dbReference type="PANTHER" id="PTHR30469:SF15">
    <property type="entry name" value="HLYD FAMILY OF SECRETION PROTEINS"/>
    <property type="match status" value="1"/>
</dbReference>
<dbReference type="InterPro" id="IPR006143">
    <property type="entry name" value="RND_pump_MFP"/>
</dbReference>
<dbReference type="Pfam" id="PF25954">
    <property type="entry name" value="Beta-barrel_RND_2"/>
    <property type="match status" value="1"/>
</dbReference>
<dbReference type="InterPro" id="IPR058627">
    <property type="entry name" value="MdtA-like_C"/>
</dbReference>
<accession>A0ABS1CDD6</accession>
<dbReference type="Gene3D" id="2.40.30.170">
    <property type="match status" value="1"/>
</dbReference>
<dbReference type="Pfam" id="PF25917">
    <property type="entry name" value="BSH_RND"/>
    <property type="match status" value="1"/>
</dbReference>
<dbReference type="Pfam" id="PF25967">
    <property type="entry name" value="RND-MFP_C"/>
    <property type="match status" value="1"/>
</dbReference>
<dbReference type="Gene3D" id="1.10.287.470">
    <property type="entry name" value="Helix hairpin bin"/>
    <property type="match status" value="1"/>
</dbReference>
<feature type="coiled-coil region" evidence="4">
    <location>
        <begin position="117"/>
        <end position="175"/>
    </location>
</feature>
<gene>
    <name evidence="9" type="ORF">CKO31_03905</name>
</gene>
<evidence type="ECO:0000259" key="7">
    <source>
        <dbReference type="Pfam" id="PF25954"/>
    </source>
</evidence>
<feature type="region of interest" description="Disordered" evidence="5">
    <location>
        <begin position="400"/>
        <end position="425"/>
    </location>
</feature>
<proteinExistence type="inferred from homology"/>
<comment type="similarity">
    <text evidence="2">Belongs to the membrane fusion protein (MFP) (TC 8.A.1) family.</text>
</comment>
<dbReference type="Gene3D" id="2.40.50.100">
    <property type="match status" value="1"/>
</dbReference>
<feature type="domain" description="CusB-like beta-barrel" evidence="7">
    <location>
        <begin position="219"/>
        <end position="289"/>
    </location>
</feature>
<dbReference type="RefSeq" id="WP_200234253.1">
    <property type="nucleotide sequence ID" value="NZ_NRRV01000006.1"/>
</dbReference>
<protein>
    <recommendedName>
        <fullName evidence="11">Efflux RND transporter periplasmic adaptor subunit</fullName>
    </recommendedName>
</protein>
<reference evidence="9 10" key="1">
    <citation type="journal article" date="2020" name="Microorganisms">
        <title>Osmotic Adaptation and Compatible Solute Biosynthesis of Phototrophic Bacteria as Revealed from Genome Analyses.</title>
        <authorList>
            <person name="Imhoff J.F."/>
            <person name="Rahn T."/>
            <person name="Kunzel S."/>
            <person name="Keller A."/>
            <person name="Neulinger S.C."/>
        </authorList>
    </citation>
    <scope>NUCLEOTIDE SEQUENCE [LARGE SCALE GENOMIC DNA]</scope>
    <source>
        <strain evidence="9 10">DSM 6210</strain>
    </source>
</reference>
<evidence type="ECO:0000256" key="2">
    <source>
        <dbReference type="ARBA" id="ARBA00009477"/>
    </source>
</evidence>